<gene>
    <name evidence="2" type="ORF">P167DRAFT_21513</name>
</gene>
<protein>
    <submittedName>
        <fullName evidence="2">Uncharacterized protein</fullName>
    </submittedName>
</protein>
<sequence>MSSERSDAEALLPPHMSTEEYAAYTHFSSPKMTTMSTTISTNIATTAPTTNYFSPLKRKRDRSPLGVPETPWRLQPALTDEDDEATDVETADDLEVITPSSGQASPRSRRLASQLEDLNLSVARPIFTSGDLGIATAATTMTTGQPAAKKPKNKTRLIATTMTKAGNRSVGVLTKNNDGDSSMDGSENGHIQSAEVTAKEKGGVEWVDEPPLATRSVSNGGDEMEEDRNNNNHTKRARLRSPPLSRMDTGEGDEAVVMDENEDVDSNDTEQLGIGYRPTPTQRYVRSQKRMQQVCAFAHGAFRRHVDSRLILISLSRSRNTRLEYRKRPVRRGASRDGEEEASRNDSRWRRVKAHKMKVQMKAAGRRLSSSKSTL</sequence>
<evidence type="ECO:0000313" key="2">
    <source>
        <dbReference type="EMBL" id="RPB15259.1"/>
    </source>
</evidence>
<keyword evidence="3" id="KW-1185">Reference proteome</keyword>
<name>A0A3N4L0R0_9PEZI</name>
<feature type="region of interest" description="Disordered" evidence="1">
    <location>
        <begin position="211"/>
        <end position="250"/>
    </location>
</feature>
<dbReference type="AlphaFoldDB" id="A0A3N4L0R0"/>
<dbReference type="InParanoid" id="A0A3N4L0R0"/>
<proteinExistence type="predicted"/>
<feature type="region of interest" description="Disordered" evidence="1">
    <location>
        <begin position="326"/>
        <end position="375"/>
    </location>
</feature>
<dbReference type="EMBL" id="ML119114">
    <property type="protein sequence ID" value="RPB15259.1"/>
    <property type="molecule type" value="Genomic_DNA"/>
</dbReference>
<dbReference type="OrthoDB" id="5396394at2759"/>
<organism evidence="2 3">
    <name type="scientific">Morchella conica CCBAS932</name>
    <dbReference type="NCBI Taxonomy" id="1392247"/>
    <lineage>
        <taxon>Eukaryota</taxon>
        <taxon>Fungi</taxon>
        <taxon>Dikarya</taxon>
        <taxon>Ascomycota</taxon>
        <taxon>Pezizomycotina</taxon>
        <taxon>Pezizomycetes</taxon>
        <taxon>Pezizales</taxon>
        <taxon>Morchellaceae</taxon>
        <taxon>Morchella</taxon>
    </lineage>
</organism>
<accession>A0A3N4L0R0</accession>
<evidence type="ECO:0000313" key="3">
    <source>
        <dbReference type="Proteomes" id="UP000277580"/>
    </source>
</evidence>
<evidence type="ECO:0000256" key="1">
    <source>
        <dbReference type="SAM" id="MobiDB-lite"/>
    </source>
</evidence>
<reference evidence="2 3" key="1">
    <citation type="journal article" date="2018" name="Nat. Ecol. Evol.">
        <title>Pezizomycetes genomes reveal the molecular basis of ectomycorrhizal truffle lifestyle.</title>
        <authorList>
            <person name="Murat C."/>
            <person name="Payen T."/>
            <person name="Noel B."/>
            <person name="Kuo A."/>
            <person name="Morin E."/>
            <person name="Chen J."/>
            <person name="Kohler A."/>
            <person name="Krizsan K."/>
            <person name="Balestrini R."/>
            <person name="Da Silva C."/>
            <person name="Montanini B."/>
            <person name="Hainaut M."/>
            <person name="Levati E."/>
            <person name="Barry K.W."/>
            <person name="Belfiori B."/>
            <person name="Cichocki N."/>
            <person name="Clum A."/>
            <person name="Dockter R.B."/>
            <person name="Fauchery L."/>
            <person name="Guy J."/>
            <person name="Iotti M."/>
            <person name="Le Tacon F."/>
            <person name="Lindquist E.A."/>
            <person name="Lipzen A."/>
            <person name="Malagnac F."/>
            <person name="Mello A."/>
            <person name="Molinier V."/>
            <person name="Miyauchi S."/>
            <person name="Poulain J."/>
            <person name="Riccioni C."/>
            <person name="Rubini A."/>
            <person name="Sitrit Y."/>
            <person name="Splivallo R."/>
            <person name="Traeger S."/>
            <person name="Wang M."/>
            <person name="Zifcakova L."/>
            <person name="Wipf D."/>
            <person name="Zambonelli A."/>
            <person name="Paolocci F."/>
            <person name="Nowrousian M."/>
            <person name="Ottonello S."/>
            <person name="Baldrian P."/>
            <person name="Spatafora J.W."/>
            <person name="Henrissat B."/>
            <person name="Nagy L.G."/>
            <person name="Aury J.M."/>
            <person name="Wincker P."/>
            <person name="Grigoriev I.V."/>
            <person name="Bonfante P."/>
            <person name="Martin F.M."/>
        </authorList>
    </citation>
    <scope>NUCLEOTIDE SEQUENCE [LARGE SCALE GENOMIC DNA]</scope>
    <source>
        <strain evidence="2 3">CCBAS932</strain>
    </source>
</reference>
<feature type="compositionally biased region" description="Basic residues" evidence="1">
    <location>
        <begin position="350"/>
        <end position="359"/>
    </location>
</feature>
<dbReference type="Proteomes" id="UP000277580">
    <property type="component" value="Unassembled WGS sequence"/>
</dbReference>
<feature type="compositionally biased region" description="Basic and acidic residues" evidence="1">
    <location>
        <begin position="334"/>
        <end position="349"/>
    </location>
</feature>